<dbReference type="AlphaFoldDB" id="A0A395WA80"/>
<evidence type="ECO:0000313" key="2">
    <source>
        <dbReference type="Proteomes" id="UP000265489"/>
    </source>
</evidence>
<comment type="caution">
    <text evidence="1">The sequence shown here is derived from an EMBL/GenBank/DDBJ whole genome shotgun (WGS) entry which is preliminary data.</text>
</comment>
<organism evidence="1 2">
    <name type="scientific">Holdemanella biformis</name>
    <dbReference type="NCBI Taxonomy" id="1735"/>
    <lineage>
        <taxon>Bacteria</taxon>
        <taxon>Bacillati</taxon>
        <taxon>Bacillota</taxon>
        <taxon>Erysipelotrichia</taxon>
        <taxon>Erysipelotrichales</taxon>
        <taxon>Erysipelotrichaceae</taxon>
        <taxon>Holdemanella</taxon>
    </lineage>
</organism>
<reference evidence="1 2" key="1">
    <citation type="submission" date="2018-08" db="EMBL/GenBank/DDBJ databases">
        <title>A genome reference for cultivated species of the human gut microbiota.</title>
        <authorList>
            <person name="Zou Y."/>
            <person name="Xue W."/>
            <person name="Luo G."/>
        </authorList>
    </citation>
    <scope>NUCLEOTIDE SEQUENCE [LARGE SCALE GENOMIC DNA]</scope>
    <source>
        <strain evidence="1 2">AF15-20</strain>
    </source>
</reference>
<dbReference type="GeneID" id="66578853"/>
<dbReference type="InterPro" id="IPR024524">
    <property type="entry name" value="DUF3800"/>
</dbReference>
<evidence type="ECO:0000313" key="1">
    <source>
        <dbReference type="EMBL" id="RGU93015.1"/>
    </source>
</evidence>
<name>A0A395WA80_9FIRM</name>
<dbReference type="Proteomes" id="UP000265489">
    <property type="component" value="Unassembled WGS sequence"/>
</dbReference>
<gene>
    <name evidence="1" type="ORF">DWW32_03305</name>
</gene>
<sequence length="223" mass="26133">MELSVFVDESGDFGEYDYHAPYYIISLVFHNQSNDIQSDLSHFNDELAYLNLSNHCVHAGPIIRSEEEYKGMSLDERRKILKKLMAFIRHIDISYKTIYIEKKHIKDSIEATGKLSKQLSSLIRENMDLFCSFDVVKIYYDNGQVEVTRVLSSVFNALLENVEFRKVIPSQYRLFQVADLICTLKLTELKLENHTLSKSEKAFFEDERTLKKNYLKPIKKKEL</sequence>
<dbReference type="RefSeq" id="WP_118324750.1">
    <property type="nucleotide sequence ID" value="NZ_CAUWDM010000035.1"/>
</dbReference>
<dbReference type="Pfam" id="PF12686">
    <property type="entry name" value="DUF3800"/>
    <property type="match status" value="1"/>
</dbReference>
<protein>
    <recommendedName>
        <fullName evidence="3">DUF3800 domain-containing protein</fullName>
    </recommendedName>
</protein>
<accession>A0A395WA80</accession>
<dbReference type="EMBL" id="QRYQ01000004">
    <property type="protein sequence ID" value="RGU93015.1"/>
    <property type="molecule type" value="Genomic_DNA"/>
</dbReference>
<proteinExistence type="predicted"/>
<evidence type="ECO:0008006" key="3">
    <source>
        <dbReference type="Google" id="ProtNLM"/>
    </source>
</evidence>